<reference evidence="7" key="1">
    <citation type="journal article" date="2019" name="Int. J. Syst. Evol. Microbiol.">
        <title>The Global Catalogue of Microorganisms (GCM) 10K type strain sequencing project: providing services to taxonomists for standard genome sequencing and annotation.</title>
        <authorList>
            <consortium name="The Broad Institute Genomics Platform"/>
            <consortium name="The Broad Institute Genome Sequencing Center for Infectious Disease"/>
            <person name="Wu L."/>
            <person name="Ma J."/>
        </authorList>
    </citation>
    <scope>NUCLEOTIDE SEQUENCE [LARGE SCALE GENOMIC DNA]</scope>
    <source>
        <strain evidence="7">TISTR 1906</strain>
    </source>
</reference>
<dbReference type="InterPro" id="IPR036390">
    <property type="entry name" value="WH_DNA-bd_sf"/>
</dbReference>
<dbReference type="InterPro" id="IPR000847">
    <property type="entry name" value="LysR_HTH_N"/>
</dbReference>
<dbReference type="SUPFAM" id="SSF53850">
    <property type="entry name" value="Periplasmic binding protein-like II"/>
    <property type="match status" value="1"/>
</dbReference>
<comment type="caution">
    <text evidence="6">The sequence shown here is derived from an EMBL/GenBank/DDBJ whole genome shotgun (WGS) entry which is preliminary data.</text>
</comment>
<dbReference type="SUPFAM" id="SSF46785">
    <property type="entry name" value="Winged helix' DNA-binding domain"/>
    <property type="match status" value="1"/>
</dbReference>
<feature type="domain" description="HTH lysR-type" evidence="5">
    <location>
        <begin position="1"/>
        <end position="59"/>
    </location>
</feature>
<evidence type="ECO:0000256" key="4">
    <source>
        <dbReference type="ARBA" id="ARBA00023163"/>
    </source>
</evidence>
<dbReference type="PANTHER" id="PTHR30537">
    <property type="entry name" value="HTH-TYPE TRANSCRIPTIONAL REGULATOR"/>
    <property type="match status" value="1"/>
</dbReference>
<comment type="similarity">
    <text evidence="1">Belongs to the LysR transcriptional regulatory family.</text>
</comment>
<dbReference type="Gene3D" id="1.10.10.10">
    <property type="entry name" value="Winged helix-like DNA-binding domain superfamily/Winged helix DNA-binding domain"/>
    <property type="match status" value="1"/>
</dbReference>
<evidence type="ECO:0000259" key="5">
    <source>
        <dbReference type="PROSITE" id="PS50931"/>
    </source>
</evidence>
<evidence type="ECO:0000313" key="7">
    <source>
        <dbReference type="Proteomes" id="UP001597463"/>
    </source>
</evidence>
<keyword evidence="7" id="KW-1185">Reference proteome</keyword>
<dbReference type="InterPro" id="IPR058163">
    <property type="entry name" value="LysR-type_TF_proteobact-type"/>
</dbReference>
<dbReference type="Gene3D" id="3.40.190.290">
    <property type="match status" value="1"/>
</dbReference>
<accession>A0ABW5UW84</accession>
<evidence type="ECO:0000256" key="3">
    <source>
        <dbReference type="ARBA" id="ARBA00023125"/>
    </source>
</evidence>
<dbReference type="Pfam" id="PF03466">
    <property type="entry name" value="LysR_substrate"/>
    <property type="match status" value="1"/>
</dbReference>
<gene>
    <name evidence="6" type="ORF">ACFSW6_21415</name>
</gene>
<dbReference type="EMBL" id="JBHUMV010000013">
    <property type="protein sequence ID" value="MFD2756640.1"/>
    <property type="molecule type" value="Genomic_DNA"/>
</dbReference>
<protein>
    <submittedName>
        <fullName evidence="6">LysR family transcriptional regulator</fullName>
    </submittedName>
</protein>
<evidence type="ECO:0000256" key="1">
    <source>
        <dbReference type="ARBA" id="ARBA00009437"/>
    </source>
</evidence>
<name>A0ABW5UW84_9BURK</name>
<dbReference type="Proteomes" id="UP001597463">
    <property type="component" value="Unassembled WGS sequence"/>
</dbReference>
<keyword evidence="2" id="KW-0805">Transcription regulation</keyword>
<dbReference type="RefSeq" id="WP_066476767.1">
    <property type="nucleotide sequence ID" value="NZ_BCNT01000006.1"/>
</dbReference>
<proteinExistence type="inferred from homology"/>
<keyword evidence="4" id="KW-0804">Transcription</keyword>
<dbReference type="CDD" id="cd08422">
    <property type="entry name" value="PBP2_CrgA_like"/>
    <property type="match status" value="1"/>
</dbReference>
<sequence>MEDLKRMAVFVAVVEQAGMSAAARRLDMTPSAVSQHIRQLEREAGVTLLHRSTRQLALTDAGQRFYVQCAQMCEAAARARTELDAERQEPGGELRMSAPAGFAPHAAPALGSWLARNPALRLRLLMDDATIDLIQARVDLALRFGTLADSSWVARHLGRSATLLCASPKWLAAWQAERGKPPLHPSELAQAPWLDLARKDHARVDLNWRHGPSGESFSLQALPQMVSNHRATVQQFCEAGLGVAVLSAHDVAASLREGRLVRLLPQWDMGQLDIWAVTPQRDAQPAKVRQAIEVLRAYFARLEGVQADGMP</sequence>
<dbReference type="Pfam" id="PF00126">
    <property type="entry name" value="HTH_1"/>
    <property type="match status" value="1"/>
</dbReference>
<dbReference type="PANTHER" id="PTHR30537:SF30">
    <property type="entry name" value="TRANSCRIPTIONAL REGULATOR-RELATED"/>
    <property type="match status" value="1"/>
</dbReference>
<keyword evidence="3" id="KW-0238">DNA-binding</keyword>
<evidence type="ECO:0000256" key="2">
    <source>
        <dbReference type="ARBA" id="ARBA00023015"/>
    </source>
</evidence>
<dbReference type="InterPro" id="IPR036388">
    <property type="entry name" value="WH-like_DNA-bd_sf"/>
</dbReference>
<organism evidence="6 7">
    <name type="scientific">Comamonas terrae</name>
    <dbReference type="NCBI Taxonomy" id="673548"/>
    <lineage>
        <taxon>Bacteria</taxon>
        <taxon>Pseudomonadati</taxon>
        <taxon>Pseudomonadota</taxon>
        <taxon>Betaproteobacteria</taxon>
        <taxon>Burkholderiales</taxon>
        <taxon>Comamonadaceae</taxon>
        <taxon>Comamonas</taxon>
    </lineage>
</organism>
<dbReference type="InterPro" id="IPR005119">
    <property type="entry name" value="LysR_subst-bd"/>
</dbReference>
<evidence type="ECO:0000313" key="6">
    <source>
        <dbReference type="EMBL" id="MFD2756640.1"/>
    </source>
</evidence>
<dbReference type="PROSITE" id="PS50931">
    <property type="entry name" value="HTH_LYSR"/>
    <property type="match status" value="1"/>
</dbReference>